<dbReference type="GO" id="GO:0140662">
    <property type="term" value="F:ATP-dependent protein folding chaperone"/>
    <property type="evidence" value="ECO:0007669"/>
    <property type="project" value="InterPro"/>
</dbReference>
<protein>
    <submittedName>
        <fullName evidence="7">Molecular chaperone hsp90</fullName>
    </submittedName>
</protein>
<dbReference type="Gene3D" id="3.40.50.11260">
    <property type="match status" value="1"/>
</dbReference>
<name>A0A078A7T2_STYLE</name>
<dbReference type="SUPFAM" id="SSF110942">
    <property type="entry name" value="HSP90 C-terminal domain"/>
    <property type="match status" value="1"/>
</dbReference>
<dbReference type="SUPFAM" id="SSF55874">
    <property type="entry name" value="ATPase domain of HSP90 chaperone/DNA topoisomerase II/histidine kinase"/>
    <property type="match status" value="1"/>
</dbReference>
<keyword evidence="3 5" id="KW-0067">ATP-binding</keyword>
<feature type="binding site" evidence="5">
    <location>
        <position position="188"/>
    </location>
    <ligand>
        <name>ATP</name>
        <dbReference type="ChEBI" id="CHEBI:30616"/>
    </ligand>
</feature>
<feature type="binding site" evidence="5">
    <location>
        <begin position="218"/>
        <end position="223"/>
    </location>
    <ligand>
        <name>ATP</name>
        <dbReference type="ChEBI" id="CHEBI:30616"/>
    </ligand>
</feature>
<reference evidence="7 8" key="1">
    <citation type="submission" date="2014-06" db="EMBL/GenBank/DDBJ databases">
        <authorList>
            <person name="Swart Estienne"/>
        </authorList>
    </citation>
    <scope>NUCLEOTIDE SEQUENCE [LARGE SCALE GENOMIC DNA]</scope>
    <source>
        <strain evidence="7 8">130c</strain>
    </source>
</reference>
<dbReference type="InterPro" id="IPR037196">
    <property type="entry name" value="HSP90_C"/>
</dbReference>
<evidence type="ECO:0000256" key="4">
    <source>
        <dbReference type="ARBA" id="ARBA00023186"/>
    </source>
</evidence>
<feature type="binding site" evidence="5">
    <location>
        <position position="135"/>
    </location>
    <ligand>
        <name>ATP</name>
        <dbReference type="ChEBI" id="CHEBI:30616"/>
    </ligand>
</feature>
<dbReference type="FunFam" id="3.30.230.80:FF:000004">
    <property type="entry name" value="Heat shock protein 75 kDa"/>
    <property type="match status" value="1"/>
</dbReference>
<dbReference type="OMA" id="DHTQQNE"/>
<comment type="similarity">
    <text evidence="1">Belongs to the heat shock protein 90 family.</text>
</comment>
<dbReference type="Pfam" id="PF13589">
    <property type="entry name" value="HATPase_c_3"/>
    <property type="match status" value="1"/>
</dbReference>
<feature type="compositionally biased region" description="Basic and acidic residues" evidence="6">
    <location>
        <begin position="750"/>
        <end position="767"/>
    </location>
</feature>
<evidence type="ECO:0000256" key="2">
    <source>
        <dbReference type="ARBA" id="ARBA00022741"/>
    </source>
</evidence>
<evidence type="ECO:0000256" key="3">
    <source>
        <dbReference type="ARBA" id="ARBA00022840"/>
    </source>
</evidence>
<feature type="binding site" evidence="5">
    <location>
        <position position="131"/>
    </location>
    <ligand>
        <name>ATP</name>
        <dbReference type="ChEBI" id="CHEBI:30616"/>
    </ligand>
</feature>
<dbReference type="Gene3D" id="3.30.565.10">
    <property type="entry name" value="Histidine kinase-like ATPase, C-terminal domain"/>
    <property type="match status" value="1"/>
</dbReference>
<dbReference type="AlphaFoldDB" id="A0A078A7T2"/>
<feature type="region of interest" description="Disordered" evidence="6">
    <location>
        <begin position="750"/>
        <end position="775"/>
    </location>
</feature>
<dbReference type="InterPro" id="IPR019805">
    <property type="entry name" value="Heat_shock_protein_90_CS"/>
</dbReference>
<dbReference type="OrthoDB" id="28737at2759"/>
<feature type="binding site" evidence="5">
    <location>
        <begin position="195"/>
        <end position="196"/>
    </location>
    <ligand>
        <name>ATP</name>
        <dbReference type="ChEBI" id="CHEBI:30616"/>
    </ligand>
</feature>
<proteinExistence type="inferred from homology"/>
<dbReference type="InterPro" id="IPR020568">
    <property type="entry name" value="Ribosomal_Su5_D2-typ_SF"/>
</dbReference>
<dbReference type="InterPro" id="IPR020575">
    <property type="entry name" value="Hsp90_N"/>
</dbReference>
<dbReference type="GO" id="GO:0051082">
    <property type="term" value="F:unfolded protein binding"/>
    <property type="evidence" value="ECO:0007669"/>
    <property type="project" value="InterPro"/>
</dbReference>
<dbReference type="PANTHER" id="PTHR11528">
    <property type="entry name" value="HEAT SHOCK PROTEIN 90 FAMILY MEMBER"/>
    <property type="match status" value="1"/>
</dbReference>
<dbReference type="Gene3D" id="3.30.230.80">
    <property type="match status" value="1"/>
</dbReference>
<dbReference type="Gene3D" id="1.20.120.790">
    <property type="entry name" value="Heat shock protein 90, C-terminal domain"/>
    <property type="match status" value="1"/>
</dbReference>
<sequence length="775" mass="89416">MHKYTIEHSLLLLRKNTLRLSRSSRAFHIINKNQTQLVQRFIKTPQLMFLNSNISYEYINVNLGQRQFSNSEGQKKEEEQPIEVVIDELTKEESEPILKDSEKMEFKAETKKLLDIVAKSIYTDKEVFLRELLSNCSDALEKQRFKQVSGSSQGGNDLYINITTNSKDRELVLFDSGIGMSREEIMDNLGTIAKSGSQAFLKEMKDKDVSLNDSIIGQFGVGFYSTFIVSDSVEVYSKAEGHNGVRWVSDGSGEYEISNADNLGFERGTRIVLKLRQDCREFSTENELEKIIKKFSQFISYPIKLNGQMLNNLQAIWYRDKREITTDEYERFYESVAKTKIPYKYLLHYSTDVPLSIKALIYIPSTHNEKYGIQNETQDINLYSRKILIKQNCSELLPNYLRFIKGVVDCEDLPLNISRETYQDSSLMNKLRNAMTRRILKLLEEEARKDKPKYNKWYEEFNNFLKEGLTSDTENSEALFKLLRFNANFSKKELVSLDEYIEKMKPSQDKIFFIVNPQIESAMNSPYMEPFKGTDFPVLILSNNIDEICFQQSGNYKGKSFVNVETSYEEIQKDLGKKEESSHALSKIPEDEIAPFSLWLKNELQPQITKISLSKRLKDAPAVIVGQQSSSMRMMMQMMDPSAANEGLKDQTLEINASHPIIVNLNYLRKHDAKLASLATHTLIDNINLLNGTPADVLKLKDRSFEMLEKFLDHNLEGLDPKPQRKLKAKSQDLEIELPEDIDSVLKKSHEDLKEKKSDKIVREHVVGSENNKNQ</sequence>
<feature type="binding site" evidence="5">
    <location>
        <position position="194"/>
    </location>
    <ligand>
        <name>ATP</name>
        <dbReference type="ChEBI" id="CHEBI:30616"/>
    </ligand>
</feature>
<keyword evidence="4" id="KW-0143">Chaperone</keyword>
<dbReference type="FunCoup" id="A0A078A7T2">
    <property type="interactions" value="250"/>
</dbReference>
<gene>
    <name evidence="7" type="primary">Contig4071.g4352</name>
    <name evidence="7" type="ORF">STYLEM_6601</name>
</gene>
<dbReference type="PRINTS" id="PR00775">
    <property type="entry name" value="HEATSHOCK90"/>
</dbReference>
<evidence type="ECO:0000256" key="1">
    <source>
        <dbReference type="ARBA" id="ARBA00008239"/>
    </source>
</evidence>
<accession>A0A078A7T2</accession>
<dbReference type="PIRSF" id="PIRSF002583">
    <property type="entry name" value="Hsp90"/>
    <property type="match status" value="1"/>
</dbReference>
<evidence type="ECO:0000256" key="6">
    <source>
        <dbReference type="SAM" id="MobiDB-lite"/>
    </source>
</evidence>
<dbReference type="InterPro" id="IPR001404">
    <property type="entry name" value="Hsp90_fam"/>
</dbReference>
<organism evidence="7 8">
    <name type="scientific">Stylonychia lemnae</name>
    <name type="common">Ciliate</name>
    <dbReference type="NCBI Taxonomy" id="5949"/>
    <lineage>
        <taxon>Eukaryota</taxon>
        <taxon>Sar</taxon>
        <taxon>Alveolata</taxon>
        <taxon>Ciliophora</taxon>
        <taxon>Intramacronucleata</taxon>
        <taxon>Spirotrichea</taxon>
        <taxon>Stichotrichia</taxon>
        <taxon>Sporadotrichida</taxon>
        <taxon>Oxytrichidae</taxon>
        <taxon>Stylonychinae</taxon>
        <taxon>Stylonychia</taxon>
    </lineage>
</organism>
<keyword evidence="2 5" id="KW-0547">Nucleotide-binding</keyword>
<dbReference type="InterPro" id="IPR036890">
    <property type="entry name" value="HATPase_C_sf"/>
</dbReference>
<feature type="binding site" evidence="5">
    <location>
        <position position="175"/>
    </location>
    <ligand>
        <name>ATP</name>
        <dbReference type="ChEBI" id="CHEBI:30616"/>
    </ligand>
</feature>
<dbReference type="GO" id="GO:0016887">
    <property type="term" value="F:ATP hydrolysis activity"/>
    <property type="evidence" value="ECO:0007669"/>
    <property type="project" value="InterPro"/>
</dbReference>
<dbReference type="CDD" id="cd16927">
    <property type="entry name" value="HATPase_Hsp90-like"/>
    <property type="match status" value="1"/>
</dbReference>
<dbReference type="EMBL" id="CCKQ01006329">
    <property type="protein sequence ID" value="CDW77637.1"/>
    <property type="molecule type" value="Genomic_DNA"/>
</dbReference>
<dbReference type="GO" id="GO:0005524">
    <property type="term" value="F:ATP binding"/>
    <property type="evidence" value="ECO:0007669"/>
    <property type="project" value="UniProtKB-KW"/>
</dbReference>
<dbReference type="Pfam" id="PF00183">
    <property type="entry name" value="HSP90"/>
    <property type="match status" value="1"/>
</dbReference>
<keyword evidence="8" id="KW-1185">Reference proteome</keyword>
<evidence type="ECO:0000256" key="5">
    <source>
        <dbReference type="PIRSR" id="PIRSR002583-1"/>
    </source>
</evidence>
<feature type="binding site" evidence="5">
    <location>
        <position position="269"/>
    </location>
    <ligand>
        <name>ATP</name>
        <dbReference type="ChEBI" id="CHEBI:30616"/>
    </ligand>
</feature>
<evidence type="ECO:0000313" key="8">
    <source>
        <dbReference type="Proteomes" id="UP000039865"/>
    </source>
</evidence>
<dbReference type="PROSITE" id="PS00298">
    <property type="entry name" value="HSP90"/>
    <property type="match status" value="1"/>
</dbReference>
<feature type="binding site" evidence="5">
    <location>
        <position position="180"/>
    </location>
    <ligand>
        <name>ATP</name>
        <dbReference type="ChEBI" id="CHEBI:30616"/>
    </ligand>
</feature>
<dbReference type="SUPFAM" id="SSF54211">
    <property type="entry name" value="Ribosomal protein S5 domain 2-like"/>
    <property type="match status" value="1"/>
</dbReference>
<dbReference type="NCBIfam" id="NF003555">
    <property type="entry name" value="PRK05218.1"/>
    <property type="match status" value="1"/>
</dbReference>
<dbReference type="Proteomes" id="UP000039865">
    <property type="component" value="Unassembled WGS sequence"/>
</dbReference>
<dbReference type="InParanoid" id="A0A078A7T2"/>
<dbReference type="HAMAP" id="MF_00505">
    <property type="entry name" value="HSP90"/>
    <property type="match status" value="1"/>
</dbReference>
<feature type="binding site" evidence="5">
    <location>
        <position position="419"/>
    </location>
    <ligand>
        <name>ATP</name>
        <dbReference type="ChEBI" id="CHEBI:30616"/>
    </ligand>
</feature>
<evidence type="ECO:0000313" key="7">
    <source>
        <dbReference type="EMBL" id="CDW77637.1"/>
    </source>
</evidence>